<evidence type="ECO:0000313" key="8">
    <source>
        <dbReference type="RefSeq" id="XP_012879652.1"/>
    </source>
</evidence>
<keyword evidence="7" id="KW-1185">Reference proteome</keyword>
<keyword evidence="1 5" id="KW-0645">Protease</keyword>
<evidence type="ECO:0000313" key="7">
    <source>
        <dbReference type="Proteomes" id="UP000081671"/>
    </source>
</evidence>
<evidence type="ECO:0000256" key="5">
    <source>
        <dbReference type="RuleBase" id="RU363034"/>
    </source>
</evidence>
<proteinExistence type="predicted"/>
<organism evidence="7 8">
    <name type="scientific">Dipodomys ordii</name>
    <name type="common">Ord's kangaroo rat</name>
    <dbReference type="NCBI Taxonomy" id="10020"/>
    <lineage>
        <taxon>Eukaryota</taxon>
        <taxon>Metazoa</taxon>
        <taxon>Chordata</taxon>
        <taxon>Craniata</taxon>
        <taxon>Vertebrata</taxon>
        <taxon>Euteleostomi</taxon>
        <taxon>Mammalia</taxon>
        <taxon>Eutheria</taxon>
        <taxon>Euarchontoglires</taxon>
        <taxon>Glires</taxon>
        <taxon>Rodentia</taxon>
        <taxon>Castorimorpha</taxon>
        <taxon>Heteromyidae</taxon>
        <taxon>Dipodomyinae</taxon>
        <taxon>Dipodomys</taxon>
    </lineage>
</organism>
<gene>
    <name evidence="8" type="primary">LOC105991543</name>
</gene>
<keyword evidence="4" id="KW-1015">Disulfide bond</keyword>
<evidence type="ECO:0000256" key="2">
    <source>
        <dbReference type="ARBA" id="ARBA00022801"/>
    </source>
</evidence>
<dbReference type="Gene3D" id="2.40.10.10">
    <property type="entry name" value="Trypsin-like serine proteases"/>
    <property type="match status" value="1"/>
</dbReference>
<feature type="domain" description="Peptidase S1" evidence="6">
    <location>
        <begin position="80"/>
        <end position="312"/>
    </location>
</feature>
<evidence type="ECO:0000256" key="4">
    <source>
        <dbReference type="ARBA" id="ARBA00023157"/>
    </source>
</evidence>
<evidence type="ECO:0000256" key="1">
    <source>
        <dbReference type="ARBA" id="ARBA00022670"/>
    </source>
</evidence>
<dbReference type="FunFam" id="2.40.10.10:FF:000006">
    <property type="entry name" value="Serine proteinase stubble"/>
    <property type="match status" value="1"/>
</dbReference>
<dbReference type="GO" id="GO:0006508">
    <property type="term" value="P:proteolysis"/>
    <property type="evidence" value="ECO:0007669"/>
    <property type="project" value="UniProtKB-KW"/>
</dbReference>
<protein>
    <submittedName>
        <fullName evidence="8">Serine protease 55-like</fullName>
    </submittedName>
</protein>
<dbReference type="PANTHER" id="PTHR24252:SF7">
    <property type="entry name" value="HYALIN"/>
    <property type="match status" value="1"/>
</dbReference>
<dbReference type="InterPro" id="IPR018114">
    <property type="entry name" value="TRYPSIN_HIS"/>
</dbReference>
<dbReference type="Pfam" id="PF00089">
    <property type="entry name" value="Trypsin"/>
    <property type="match status" value="1"/>
</dbReference>
<reference evidence="8" key="1">
    <citation type="submission" date="2025-08" db="UniProtKB">
        <authorList>
            <consortium name="RefSeq"/>
        </authorList>
    </citation>
    <scope>IDENTIFICATION</scope>
    <source>
        <tissue evidence="8">Kidney</tissue>
    </source>
</reference>
<accession>A0A1S3FUY4</accession>
<dbReference type="CDD" id="cd00190">
    <property type="entry name" value="Tryp_SPc"/>
    <property type="match status" value="1"/>
</dbReference>
<dbReference type="SMART" id="SM00020">
    <property type="entry name" value="Tryp_SPc"/>
    <property type="match status" value="1"/>
</dbReference>
<dbReference type="AlphaFoldDB" id="A0A1S3FUY4"/>
<dbReference type="Proteomes" id="UP000081671">
    <property type="component" value="Unplaced"/>
</dbReference>
<dbReference type="SUPFAM" id="SSF50494">
    <property type="entry name" value="Trypsin-like serine proteases"/>
    <property type="match status" value="1"/>
</dbReference>
<evidence type="ECO:0000259" key="6">
    <source>
        <dbReference type="PROSITE" id="PS50240"/>
    </source>
</evidence>
<dbReference type="InterPro" id="IPR033116">
    <property type="entry name" value="TRYPSIN_SER"/>
</dbReference>
<dbReference type="PROSITE" id="PS50240">
    <property type="entry name" value="TRYPSIN_DOM"/>
    <property type="match status" value="1"/>
</dbReference>
<dbReference type="PROSITE" id="PS00135">
    <property type="entry name" value="TRYPSIN_SER"/>
    <property type="match status" value="1"/>
</dbReference>
<dbReference type="InterPro" id="IPR043504">
    <property type="entry name" value="Peptidase_S1_PA_chymotrypsin"/>
</dbReference>
<dbReference type="PRINTS" id="PR00722">
    <property type="entry name" value="CHYMOTRYPSIN"/>
</dbReference>
<evidence type="ECO:0000256" key="3">
    <source>
        <dbReference type="ARBA" id="ARBA00022825"/>
    </source>
</evidence>
<dbReference type="KEGG" id="dord:105991543"/>
<dbReference type="RefSeq" id="XP_012879652.1">
    <property type="nucleotide sequence ID" value="XM_013024198.1"/>
</dbReference>
<keyword evidence="2 5" id="KW-0378">Hydrolase</keyword>
<name>A0A1S3FUY4_DIPOR</name>
<dbReference type="InterPro" id="IPR001314">
    <property type="entry name" value="Peptidase_S1A"/>
</dbReference>
<dbReference type="FunCoup" id="A0A1S3FUY4">
    <property type="interactions" value="85"/>
</dbReference>
<dbReference type="InParanoid" id="A0A1S3FUY4"/>
<dbReference type="OrthoDB" id="546450at2759"/>
<dbReference type="GO" id="GO:0004252">
    <property type="term" value="F:serine-type endopeptidase activity"/>
    <property type="evidence" value="ECO:0007669"/>
    <property type="project" value="InterPro"/>
</dbReference>
<keyword evidence="3 5" id="KW-0720">Serine protease</keyword>
<dbReference type="PANTHER" id="PTHR24252">
    <property type="entry name" value="ACROSIN-RELATED"/>
    <property type="match status" value="1"/>
</dbReference>
<dbReference type="InterPro" id="IPR001254">
    <property type="entry name" value="Trypsin_dom"/>
</dbReference>
<dbReference type="PROSITE" id="PS00134">
    <property type="entry name" value="TRYPSIN_HIS"/>
    <property type="match status" value="1"/>
</dbReference>
<dbReference type="InterPro" id="IPR009003">
    <property type="entry name" value="Peptidase_S1_PA"/>
</dbReference>
<dbReference type="GeneID" id="105991543"/>
<dbReference type="STRING" id="10020.ENSDORP00000000621"/>
<sequence length="366" mass="40066">MRANICQHVPFPRFPLHLEEPLSPPPSAPTRASFVCLAPGFGFVHQSAMRFCTSSLGILGTKAGCGERPVFEGKTRYSRIVGGLEAEVGEFPWQISIQARNQHLCGGSIISAWWVLTAAHCVNSQDIFPVELSIIVGTTNLMSPSMEVKEIASIILHKDFQKDTMDNDIALLLLTSPIQFNEAVVPICLPPQPLPARWHQCWVAGWGQTKPKDKTSMTAELMKVPMVIGDWKKCVATFPKLTKNMLCAGYGNSSYDACQGDSGGPLVCTAEPGSQWYQVGIISWGKSCGQKDTPGIYTSLANYNLWIQTLTQMEGKPLNTEKKITLPEQQPQRTEASGGRAARSLARGLLLCLLPPVLLRGISTWE</sequence>